<accession>A0A0F0B0I7</accession>
<dbReference type="EMBL" id="QZRB01000003">
    <property type="protein sequence ID" value="MVD22344.1"/>
    <property type="molecule type" value="Genomic_DNA"/>
</dbReference>
<dbReference type="OMA" id="HCNALFA"/>
<dbReference type="Proteomes" id="UP000294145">
    <property type="component" value="Unassembled WGS sequence"/>
</dbReference>
<evidence type="ECO:0000313" key="6">
    <source>
        <dbReference type="EMBL" id="RGP91341.1"/>
    </source>
</evidence>
<evidence type="ECO:0000313" key="1">
    <source>
        <dbReference type="EMBL" id="CSC38146.1"/>
    </source>
</evidence>
<reference evidence="9 16" key="5">
    <citation type="submission" date="2019-06" db="EMBL/GenBank/DDBJ databases">
        <title>Vibrio cholerae phylogeny based on whole-genome sequencing reveals genetic diversity and population strucutre.</title>
        <authorList>
            <person name="Zhiqiu Y."/>
            <person name="Bin L."/>
            <person name="Lingyan J."/>
        </authorList>
    </citation>
    <scope>NUCLEOTIDE SEQUENCE [LARGE SCALE GENOMIC DNA]</scope>
    <source>
        <strain evidence="9 16">N2814</strain>
    </source>
</reference>
<dbReference type="Proteomes" id="UP000323819">
    <property type="component" value="Unassembled WGS sequence"/>
</dbReference>
<dbReference type="GeneID" id="69721552"/>
<dbReference type="EMBL" id="MCBA01000008">
    <property type="protein sequence ID" value="RGP91341.1"/>
    <property type="molecule type" value="Genomic_DNA"/>
</dbReference>
<dbReference type="RefSeq" id="WP_000792246.1">
    <property type="nucleotide sequence ID" value="NZ_AP018677.1"/>
</dbReference>
<dbReference type="KEGG" id="vcz:VAB027_315"/>
<dbReference type="Proteomes" id="UP000046067">
    <property type="component" value="Unassembled WGS sequence"/>
</dbReference>
<evidence type="ECO:0000313" key="14">
    <source>
        <dbReference type="Proteomes" id="UP000319979"/>
    </source>
</evidence>
<evidence type="ECO:0000313" key="16">
    <source>
        <dbReference type="Proteomes" id="UP000323819"/>
    </source>
</evidence>
<dbReference type="KEGG" id="vcq:EN18_02665"/>
<evidence type="ECO:0000313" key="15">
    <source>
        <dbReference type="Proteomes" id="UP000323225"/>
    </source>
</evidence>
<reference evidence="3 15" key="7">
    <citation type="submission" date="2019-09" db="EMBL/GenBank/DDBJ databases">
        <authorList>
            <person name="Kritzky A."/>
            <person name="Schelkanova E.Y."/>
            <person name="Alkhova Z.V."/>
            <person name="Smirnova N.I."/>
        </authorList>
    </citation>
    <scope>NUCLEOTIDE SEQUENCE [LARGE SCALE GENOMIC DNA]</scope>
    <source>
        <strain evidence="3 15">M1526</strain>
    </source>
</reference>
<gene>
    <name evidence="6" type="ORF">BC353_18655</name>
    <name evidence="5" type="ORF">D6U24_03135</name>
    <name evidence="1" type="ORF">ERS013200_01276</name>
    <name evidence="2" type="ORF">ERS013201_03480</name>
    <name evidence="7" type="ORF">EYB64_18760</name>
    <name evidence="3" type="ORF">F0M16_00765</name>
    <name evidence="8" type="ORF">FLM02_06810</name>
    <name evidence="9" type="ORF">FXF03_19340</name>
    <name evidence="4" type="ORF">KIN13_02570</name>
</gene>
<dbReference type="EMBL" id="JAHBND010000050">
    <property type="protein sequence ID" value="MBS7672336.1"/>
    <property type="molecule type" value="Genomic_DNA"/>
</dbReference>
<dbReference type="EMBL" id="CWQY01000006">
    <property type="protein sequence ID" value="CSC38146.1"/>
    <property type="molecule type" value="Genomic_DNA"/>
</dbReference>
<evidence type="ECO:0000313" key="9">
    <source>
        <dbReference type="EMBL" id="TXX63834.1"/>
    </source>
</evidence>
<evidence type="ECO:0000313" key="17">
    <source>
        <dbReference type="Proteomes" id="UP000471242"/>
    </source>
</evidence>
<dbReference type="Proteomes" id="UP001196338">
    <property type="component" value="Unassembled WGS sequence"/>
</dbReference>
<evidence type="ECO:0000313" key="10">
    <source>
        <dbReference type="Proteomes" id="UP000041770"/>
    </source>
</evidence>
<dbReference type="EMBL" id="VUAA01000001">
    <property type="protein sequence ID" value="KAA1256545.1"/>
    <property type="molecule type" value="Genomic_DNA"/>
</dbReference>
<dbReference type="AlphaFoldDB" id="A0A0F0B0I7"/>
<reference evidence="4" key="8">
    <citation type="submission" date="2021-05" db="EMBL/GenBank/DDBJ databases">
        <authorList>
            <person name="Stine C."/>
        </authorList>
    </citation>
    <scope>NUCLEOTIDE SEQUENCE</scope>
    <source>
        <strain evidence="4">TDS0091212</strain>
    </source>
</reference>
<dbReference type="EMBL" id="SISP01000046">
    <property type="protein sequence ID" value="TBM37483.1"/>
    <property type="molecule type" value="Genomic_DNA"/>
</dbReference>
<evidence type="ECO:0000313" key="7">
    <source>
        <dbReference type="EMBL" id="TBM37483.1"/>
    </source>
</evidence>
<evidence type="ECO:0000313" key="4">
    <source>
        <dbReference type="EMBL" id="MBS7672336.1"/>
    </source>
</evidence>
<dbReference type="KEGG" id="vcx:VAA049_2114"/>
<evidence type="ECO:0000313" key="12">
    <source>
        <dbReference type="Proteomes" id="UP000266701"/>
    </source>
</evidence>
<reference evidence="4" key="9">
    <citation type="submission" date="2023-08" db="EMBL/GenBank/DDBJ databases">
        <title>Vibrio cholerae Outbreaks in Tanzania Exemplify Founder Flush: Simultaneous Increases in Population Size and Genetic Diversity.</title>
        <authorList>
            <person name="Debes A.K."/>
            <person name="Mohammed A."/>
            <person name="Maseke I."/>
            <person name="Almeida M."/>
            <person name="Li S."/>
            <person name="Matimba H."/>
            <person name="Joachim A."/>
            <person name="Mizinduko M."/>
            <person name="Nyanga S."/>
            <person name="Kelly M."/>
            <person name="Kachwamba Y."/>
            <person name="Schaffer A.M."/>
            <person name="Nyanga A.S."/>
            <person name="Mghamba J."/>
            <person name="Mosha F.S."/>
            <person name="Sack D.A."/>
            <person name="Stine O.C."/>
        </authorList>
    </citation>
    <scope>NUCLEOTIDE SEQUENCE</scope>
    <source>
        <strain evidence="4">TDS0091212</strain>
    </source>
</reference>
<reference evidence="5 17" key="3">
    <citation type="submission" date="2018-09" db="EMBL/GenBank/DDBJ databases">
        <title>Genomic epidemiology reveals two lineages of Vibrio cholerae that can cause global cholera epidemics despite absence of cholera toxin gene.</title>
        <authorList>
            <person name="Wang H."/>
            <person name="Zen W."/>
            <person name="Yu H."/>
            <person name="Zhang W."/>
            <person name="Pan J."/>
            <person name="Yang C."/>
            <person name="Cui Y."/>
        </authorList>
    </citation>
    <scope>NUCLEOTIDE SEQUENCE [LARGE SCALE GENOMIC DNA]</scope>
    <source>
        <strain evidence="5 17">00-1_S85</strain>
    </source>
</reference>
<dbReference type="Proteomes" id="UP000471242">
    <property type="component" value="Unassembled WGS sequence"/>
</dbReference>
<evidence type="ECO:0000313" key="2">
    <source>
        <dbReference type="EMBL" id="CSC75949.1"/>
    </source>
</evidence>
<dbReference type="Proteomes" id="UP000266701">
    <property type="component" value="Unassembled WGS sequence"/>
</dbReference>
<reference evidence="7 13" key="4">
    <citation type="submission" date="2019-02" db="EMBL/GenBank/DDBJ databases">
        <title>Genomic plasticity associated with the antimicrobial resistance in Vibrio cholerae.</title>
        <authorList>
            <person name="Verma J."/>
            <person name="Bag S."/>
            <person name="Saha B."/>
            <person name="Kumar P."/>
            <person name="Ghosh T.S."/>
            <person name="Dayal M."/>
            <person name="Senapati T."/>
            <person name="Mehra S."/>
            <person name="Dey P."/>
            <person name="Desigamani A."/>
            <person name="Kumar D."/>
            <person name="Rana P."/>
            <person name="Kumar B."/>
            <person name="Maiti T.K."/>
            <person name="Sharma N.C."/>
            <person name="Bhadra R.K."/>
            <person name="Mutreja A."/>
            <person name="Nair G.B."/>
            <person name="Ramamurthy T."/>
            <person name="Das B."/>
        </authorList>
    </citation>
    <scope>NUCLEOTIDE SEQUENCE [LARGE SCALE GENOMIC DNA]</scope>
    <source>
        <strain evidence="7 13">IDH06781</strain>
    </source>
</reference>
<dbReference type="EMBL" id="CWQJ01000031">
    <property type="protein sequence ID" value="CSC75949.1"/>
    <property type="molecule type" value="Genomic_DNA"/>
</dbReference>
<reference evidence="8 14" key="6">
    <citation type="submission" date="2019-07" db="EMBL/GenBank/DDBJ databases">
        <title>Phenotypic and genotypic antimicrobial resistance traits of Vibrio cholerae non-O1/non-O139 isolated from a large Austrian lake frequently associated with cases of infection.</title>
        <authorList>
            <person name="Lepuschitz S."/>
            <person name="Baron S."/>
            <person name="Larvor E."/>
            <person name="Granier S."/>
            <person name="Pretzer C."/>
            <person name="Mach R.L."/>
            <person name="Farnleitner A.H."/>
            <person name="Ruppitsch W."/>
            <person name="Pleininger S."/>
            <person name="Indra A."/>
            <person name="Kirschner A.K.T."/>
        </authorList>
    </citation>
    <scope>NUCLEOTIDE SEQUENCE [LARGE SCALE GENOMIC DNA]</scope>
    <source>
        <strain evidence="8 14">A12JL36W90</strain>
    </source>
</reference>
<proteinExistence type="predicted"/>
<dbReference type="Proteomes" id="UP000041770">
    <property type="component" value="Unassembled WGS sequence"/>
</dbReference>
<dbReference type="Proteomes" id="UP000319979">
    <property type="component" value="Unassembled WGS sequence"/>
</dbReference>
<evidence type="ECO:0000313" key="3">
    <source>
        <dbReference type="EMBL" id="KAA1256545.1"/>
    </source>
</evidence>
<evidence type="ECO:0000313" key="8">
    <source>
        <dbReference type="EMBL" id="TQP15526.1"/>
    </source>
</evidence>
<dbReference type="Proteomes" id="UP000323225">
    <property type="component" value="Unassembled WGS sequence"/>
</dbReference>
<reference evidence="6 12" key="2">
    <citation type="journal article" date="2017" name="Emerg. Infect. Dis.">
        <title>Carbapenemase VCC-1-Producing Vibrio cholerae in Coastal Waters of Germany.</title>
        <authorList>
            <person name="Hammerl J.A."/>
            <person name="Jackel C."/>
            <person name="Bortolaia V."/>
            <person name="Schwartz K."/>
            <person name="Bier N."/>
            <person name="Hendriksen R.S."/>
            <person name="Guerra B."/>
            <person name="Strauch E."/>
        </authorList>
    </citation>
    <scope>NUCLEOTIDE SEQUENCE [LARGE SCALE GENOMIC DNA]</scope>
    <source>
        <strain evidence="6 12">VN-2825</strain>
    </source>
</reference>
<protein>
    <submittedName>
        <fullName evidence="7">Uncharacterized protein</fullName>
    </submittedName>
</protein>
<dbReference type="EMBL" id="VIOS01000017">
    <property type="protein sequence ID" value="TQP15526.1"/>
    <property type="molecule type" value="Genomic_DNA"/>
</dbReference>
<organism evidence="7 13">
    <name type="scientific">Vibrio cholerae</name>
    <dbReference type="NCBI Taxonomy" id="666"/>
    <lineage>
        <taxon>Bacteria</taxon>
        <taxon>Pseudomonadati</taxon>
        <taxon>Pseudomonadota</taxon>
        <taxon>Gammaproteobacteria</taxon>
        <taxon>Vibrionales</taxon>
        <taxon>Vibrionaceae</taxon>
        <taxon>Vibrio</taxon>
    </lineage>
</organism>
<reference evidence="10 11" key="1">
    <citation type="submission" date="2015-07" db="EMBL/GenBank/DDBJ databases">
        <authorList>
            <consortium name="Pathogen Informatics"/>
        </authorList>
    </citation>
    <scope>NUCLEOTIDE SEQUENCE [LARGE SCALE GENOMIC DNA]</scope>
    <source>
        <strain evidence="1 10">A316</strain>
        <strain evidence="2 11">A325</strain>
    </source>
</reference>
<sequence>MKNKRVKLPKKNKKGAYEAKFEEMVKEYHSAQAVLGEMSVGSEEYTEQKILCDKLFAHAERFFKQNQ</sequence>
<evidence type="ECO:0000313" key="11">
    <source>
        <dbReference type="Proteomes" id="UP000046067"/>
    </source>
</evidence>
<evidence type="ECO:0000313" key="5">
    <source>
        <dbReference type="EMBL" id="MVD22344.1"/>
    </source>
</evidence>
<dbReference type="EMBL" id="VSIJ01000037">
    <property type="protein sequence ID" value="TXX63834.1"/>
    <property type="molecule type" value="Genomic_DNA"/>
</dbReference>
<evidence type="ECO:0000313" key="13">
    <source>
        <dbReference type="Proteomes" id="UP000294145"/>
    </source>
</evidence>
<name>A0A0F0B0I7_VIBCL</name>